<dbReference type="RefSeq" id="WP_268052819.1">
    <property type="nucleotide sequence ID" value="NZ_AP029022.1"/>
</dbReference>
<sequence length="53" mass="5749">MKNLKKLSRPELKSLNGGWYDCGGPFPPAICKCKRGQQLCPDGTCRPANAVCP</sequence>
<keyword evidence="2" id="KW-1185">Reference proteome</keyword>
<evidence type="ECO:0000313" key="1">
    <source>
        <dbReference type="EMBL" id="BEV05814.1"/>
    </source>
</evidence>
<dbReference type="InterPro" id="IPR058074">
    <property type="entry name" value="Bacteriocin-like"/>
</dbReference>
<evidence type="ECO:0000313" key="2">
    <source>
        <dbReference type="Proteomes" id="UP001380186"/>
    </source>
</evidence>
<accession>A0ABM8KCH8</accession>
<organism evidence="1 2">
    <name type="scientific">Chryseobacterium gambrini</name>
    <dbReference type="NCBI Taxonomy" id="373672"/>
    <lineage>
        <taxon>Bacteria</taxon>
        <taxon>Pseudomonadati</taxon>
        <taxon>Bacteroidota</taxon>
        <taxon>Flavobacteriia</taxon>
        <taxon>Flavobacteriales</taxon>
        <taxon>Weeksellaceae</taxon>
        <taxon>Chryseobacterium group</taxon>
        <taxon>Chryseobacterium</taxon>
    </lineage>
</organism>
<dbReference type="EMBL" id="AP029022">
    <property type="protein sequence ID" value="BEV05814.1"/>
    <property type="molecule type" value="Genomic_DNA"/>
</dbReference>
<name>A0ABM8KCH8_9FLAO</name>
<gene>
    <name evidence="1" type="ORF">CRDW_31880</name>
</gene>
<dbReference type="NCBIfam" id="NF047798">
    <property type="entry name" value="leader_Chryseo"/>
    <property type="match status" value="1"/>
</dbReference>
<evidence type="ECO:0008006" key="3">
    <source>
        <dbReference type="Google" id="ProtNLM"/>
    </source>
</evidence>
<protein>
    <recommendedName>
        <fullName evidence="3">Bacteriocin-type signal sequence-containing protein</fullName>
    </recommendedName>
</protein>
<reference evidence="1 2" key="1">
    <citation type="journal article" date="2020" name="Microbes Environ.">
        <title>Synthetic bacterial community of duckweed: a simple and stable system to study plant-microbe interactions.</title>
        <authorList>
            <person name="Ishizawa H."/>
            <person name="Tada M."/>
            <person name="Kuroda M."/>
            <person name="Inoue D."/>
            <person name="Futamata H."/>
            <person name="Ike M."/>
        </authorList>
    </citation>
    <scope>NUCLEOTIDE SEQUENCE [LARGE SCALE GENOMIC DNA]</scope>
    <source>
        <strain evidence="1 2">DW100</strain>
    </source>
</reference>
<proteinExistence type="predicted"/>
<dbReference type="Proteomes" id="UP001380186">
    <property type="component" value="Chromosome"/>
</dbReference>